<keyword evidence="1" id="KW-0812">Transmembrane</keyword>
<evidence type="ECO:0000313" key="3">
    <source>
        <dbReference type="Proteomes" id="UP000036923"/>
    </source>
</evidence>
<accession>A0A0L6JVN7</accession>
<dbReference type="Proteomes" id="UP000036923">
    <property type="component" value="Unassembled WGS sequence"/>
</dbReference>
<protein>
    <submittedName>
        <fullName evidence="2">Uncharacterized protein</fullName>
    </submittedName>
</protein>
<evidence type="ECO:0000313" key="2">
    <source>
        <dbReference type="EMBL" id="KNY29497.1"/>
    </source>
</evidence>
<sequence length="50" mass="5462">MNRKIMIELIIYAVVVIVGLILLFTSNTNTLNKKNDLHNGGAGHAIISVQ</sequence>
<evidence type="ECO:0000256" key="1">
    <source>
        <dbReference type="SAM" id="Phobius"/>
    </source>
</evidence>
<keyword evidence="1" id="KW-0472">Membrane</keyword>
<organism evidence="2 3">
    <name type="scientific">Pseudobacteroides cellulosolvens ATCC 35603 = DSM 2933</name>
    <dbReference type="NCBI Taxonomy" id="398512"/>
    <lineage>
        <taxon>Bacteria</taxon>
        <taxon>Bacillati</taxon>
        <taxon>Bacillota</taxon>
        <taxon>Clostridia</taxon>
        <taxon>Eubacteriales</taxon>
        <taxon>Oscillospiraceae</taxon>
        <taxon>Pseudobacteroides</taxon>
    </lineage>
</organism>
<dbReference type="RefSeq" id="WP_162838937.1">
    <property type="nucleotide sequence ID" value="NZ_JQKC01000001.1"/>
</dbReference>
<gene>
    <name evidence="2" type="ORF">Bccel_4771</name>
</gene>
<keyword evidence="1" id="KW-1133">Transmembrane helix</keyword>
<name>A0A0L6JVN7_9FIRM</name>
<dbReference type="EMBL" id="LGTC01000001">
    <property type="protein sequence ID" value="KNY29497.1"/>
    <property type="molecule type" value="Genomic_DNA"/>
</dbReference>
<feature type="transmembrane region" description="Helical" evidence="1">
    <location>
        <begin position="6"/>
        <end position="24"/>
    </location>
</feature>
<keyword evidence="3" id="KW-1185">Reference proteome</keyword>
<comment type="caution">
    <text evidence="2">The sequence shown here is derived from an EMBL/GenBank/DDBJ whole genome shotgun (WGS) entry which is preliminary data.</text>
</comment>
<dbReference type="AlphaFoldDB" id="A0A0L6JVN7"/>
<proteinExistence type="predicted"/>
<reference evidence="3" key="1">
    <citation type="submission" date="2015-07" db="EMBL/GenBank/DDBJ databases">
        <title>Near-Complete Genome Sequence of the Cellulolytic Bacterium Bacteroides (Pseudobacteroides) cellulosolvens ATCC 35603.</title>
        <authorList>
            <person name="Dassa B."/>
            <person name="Utturkar S.M."/>
            <person name="Klingeman D.M."/>
            <person name="Hurt R.A."/>
            <person name="Keller M."/>
            <person name="Xu J."/>
            <person name="Reddy Y.H.K."/>
            <person name="Borovok I."/>
            <person name="Grinberg I.R."/>
            <person name="Lamed R."/>
            <person name="Zhivin O."/>
            <person name="Bayer E.A."/>
            <person name="Brown S.D."/>
        </authorList>
    </citation>
    <scope>NUCLEOTIDE SEQUENCE [LARGE SCALE GENOMIC DNA]</scope>
    <source>
        <strain evidence="3">DSM 2933</strain>
    </source>
</reference>